<sequence length="248" mass="28413">MNLGEPIATGNTAKIYLNDHKIFKIYKDYLPPTESAMEAAKQRFAHSCGLPVPKVIEITKVNNNQVLIMEYIKGKTLGDLLFENLEMAEYYMSKSIDIQQQIHHHEGNDLQPITAKWRRQIEGSHILEVETKSLILAKLKLMPNETRLCHGDYHLFNLVQADDKVWIIDWVDAGAGDVRADICRTYLLYLENHQELADLYLNIYCSKTGDTKEAILEWMPIIAAARLSENDSPANKDKLLKIINRYIG</sequence>
<keyword evidence="3" id="KW-1185">Reference proteome</keyword>
<dbReference type="InterPro" id="IPR002575">
    <property type="entry name" value="Aminoglycoside_PTrfase"/>
</dbReference>
<evidence type="ECO:0000313" key="3">
    <source>
        <dbReference type="Proteomes" id="UP001465426"/>
    </source>
</evidence>
<dbReference type="InterPro" id="IPR011009">
    <property type="entry name" value="Kinase-like_dom_sf"/>
</dbReference>
<accession>A0ABV1F7Q7</accession>
<dbReference type="Proteomes" id="UP001465426">
    <property type="component" value="Unassembled WGS sequence"/>
</dbReference>
<name>A0ABV1F7Q7_9BACI</name>
<dbReference type="Pfam" id="PF01636">
    <property type="entry name" value="APH"/>
    <property type="match status" value="1"/>
</dbReference>
<feature type="domain" description="Aminoglycoside phosphotransferase" evidence="1">
    <location>
        <begin position="6"/>
        <end position="208"/>
    </location>
</feature>
<gene>
    <name evidence="2" type="ORF">WMO63_19825</name>
</gene>
<proteinExistence type="predicted"/>
<dbReference type="PANTHER" id="PTHR21310">
    <property type="entry name" value="AMINOGLYCOSIDE PHOSPHOTRANSFERASE-RELATED-RELATED"/>
    <property type="match status" value="1"/>
</dbReference>
<protein>
    <submittedName>
        <fullName evidence="2">Phosphotransferase</fullName>
    </submittedName>
</protein>
<dbReference type="Gene3D" id="3.90.1200.10">
    <property type="match status" value="1"/>
</dbReference>
<reference evidence="2 3" key="1">
    <citation type="submission" date="2024-03" db="EMBL/GenBank/DDBJ databases">
        <title>Human intestinal bacterial collection.</title>
        <authorList>
            <person name="Pauvert C."/>
            <person name="Hitch T.C.A."/>
            <person name="Clavel T."/>
        </authorList>
    </citation>
    <scope>NUCLEOTIDE SEQUENCE [LARGE SCALE GENOMIC DNA]</scope>
    <source>
        <strain evidence="2 3">CLA-SR-H024</strain>
    </source>
</reference>
<dbReference type="EMBL" id="JBBMFN010000069">
    <property type="protein sequence ID" value="MEQ2467914.1"/>
    <property type="molecule type" value="Genomic_DNA"/>
</dbReference>
<organism evidence="2 3">
    <name type="scientific">Niallia hominis</name>
    <dbReference type="NCBI Taxonomy" id="3133173"/>
    <lineage>
        <taxon>Bacteria</taxon>
        <taxon>Bacillati</taxon>
        <taxon>Bacillota</taxon>
        <taxon>Bacilli</taxon>
        <taxon>Bacillales</taxon>
        <taxon>Bacillaceae</taxon>
        <taxon>Niallia</taxon>
    </lineage>
</organism>
<evidence type="ECO:0000313" key="2">
    <source>
        <dbReference type="EMBL" id="MEQ2467914.1"/>
    </source>
</evidence>
<evidence type="ECO:0000259" key="1">
    <source>
        <dbReference type="Pfam" id="PF01636"/>
    </source>
</evidence>
<comment type="caution">
    <text evidence="2">The sequence shown here is derived from an EMBL/GenBank/DDBJ whole genome shotgun (WGS) entry which is preliminary data.</text>
</comment>
<dbReference type="RefSeq" id="WP_251627756.1">
    <property type="nucleotide sequence ID" value="NZ_JBBMFN010000069.1"/>
</dbReference>
<dbReference type="SUPFAM" id="SSF56112">
    <property type="entry name" value="Protein kinase-like (PK-like)"/>
    <property type="match status" value="1"/>
</dbReference>
<dbReference type="InterPro" id="IPR051678">
    <property type="entry name" value="AGP_Transferase"/>
</dbReference>